<feature type="compositionally biased region" description="Low complexity" evidence="1">
    <location>
        <begin position="191"/>
        <end position="207"/>
    </location>
</feature>
<reference evidence="3" key="1">
    <citation type="journal article" date="2011" name="Genome Biol.">
        <title>Comparative and functional genomics provide insights into the pathogenicity of dermatophytic fungi.</title>
        <authorList>
            <person name="Burmester A."/>
            <person name="Shelest E."/>
            <person name="Gloeckner G."/>
            <person name="Heddergott C."/>
            <person name="Schindler S."/>
            <person name="Staib P."/>
            <person name="Heidel A."/>
            <person name="Felder M."/>
            <person name="Petzold A."/>
            <person name="Szafranski K."/>
            <person name="Feuermann M."/>
            <person name="Pedruzzi I."/>
            <person name="Priebe S."/>
            <person name="Groth M."/>
            <person name="Winkler R."/>
            <person name="Li W."/>
            <person name="Kniemeyer O."/>
            <person name="Schroeckh V."/>
            <person name="Hertweck C."/>
            <person name="Hube B."/>
            <person name="White T.C."/>
            <person name="Platzer M."/>
            <person name="Guthke R."/>
            <person name="Heitman J."/>
            <person name="Woestemeyer J."/>
            <person name="Zipfel P.F."/>
            <person name="Monod M."/>
            <person name="Brakhage A.A."/>
        </authorList>
    </citation>
    <scope>NUCLEOTIDE SEQUENCE [LARGE SCALE GENOMIC DNA]</scope>
    <source>
        <strain evidence="3">ATCC MYA-4681 / CBS 112371</strain>
    </source>
</reference>
<feature type="region of interest" description="Disordered" evidence="1">
    <location>
        <begin position="184"/>
        <end position="219"/>
    </location>
</feature>
<dbReference type="Proteomes" id="UP000008866">
    <property type="component" value="Unassembled WGS sequence"/>
</dbReference>
<proteinExistence type="predicted"/>
<dbReference type="PANTHER" id="PTHR40623:SF2">
    <property type="entry name" value="INTEGRAL MEMBRANE PROTEIN"/>
    <property type="match status" value="1"/>
</dbReference>
<dbReference type="GeneID" id="9525836"/>
<dbReference type="STRING" id="663331.D4B3Z6"/>
<dbReference type="KEGG" id="abe:ARB_03185"/>
<evidence type="ECO:0000313" key="2">
    <source>
        <dbReference type="EMBL" id="EFE29844.1"/>
    </source>
</evidence>
<feature type="compositionally biased region" description="Polar residues" evidence="1">
    <location>
        <begin position="136"/>
        <end position="146"/>
    </location>
</feature>
<dbReference type="eggNOG" id="ENOG502S92A">
    <property type="taxonomic scope" value="Eukaryota"/>
</dbReference>
<keyword evidence="3" id="KW-1185">Reference proteome</keyword>
<sequence>MAEDVLCEYIQISFSSSIMYIQVLICGHRCLEVLLYALDADRPVFPRPGSGPANTSHQALVLVYGTCVHIYNSWRIKKIGAAEKLKKAEEEATIGTKDLNLIPFGSRALESGIEIEGIWVSKTNTPLPSPIPAATPETTRPGTPSNIDLGAAALPSPRGGGSALGRRQDESLLTTNGLKAAVARGLDKNSSSDSSSTRISYESSLSSPPNGAEGEGTEQTEISTLFDSVDAAMHAARARSHLTASMMITNDRFDSSGVFLAYESPTILLRKTSPFTFSLPAALHQPSL</sequence>
<gene>
    <name evidence="2" type="ORF">ARB_03185</name>
</gene>
<evidence type="ECO:0000313" key="3">
    <source>
        <dbReference type="Proteomes" id="UP000008866"/>
    </source>
</evidence>
<protein>
    <submittedName>
        <fullName evidence="2">Uncharacterized protein</fullName>
    </submittedName>
</protein>
<organism evidence="2 3">
    <name type="scientific">Arthroderma benhamiae (strain ATCC MYA-4681 / CBS 112371)</name>
    <name type="common">Trichophyton mentagrophytes</name>
    <dbReference type="NCBI Taxonomy" id="663331"/>
    <lineage>
        <taxon>Eukaryota</taxon>
        <taxon>Fungi</taxon>
        <taxon>Dikarya</taxon>
        <taxon>Ascomycota</taxon>
        <taxon>Pezizomycotina</taxon>
        <taxon>Eurotiomycetes</taxon>
        <taxon>Eurotiomycetidae</taxon>
        <taxon>Onygenales</taxon>
        <taxon>Arthrodermataceae</taxon>
        <taxon>Trichophyton</taxon>
    </lineage>
</organism>
<dbReference type="EMBL" id="ABSU01000034">
    <property type="protein sequence ID" value="EFE29844.1"/>
    <property type="molecule type" value="Genomic_DNA"/>
</dbReference>
<dbReference type="RefSeq" id="XP_003010484.1">
    <property type="nucleotide sequence ID" value="XM_003010438.1"/>
</dbReference>
<comment type="caution">
    <text evidence="2">The sequence shown here is derived from an EMBL/GenBank/DDBJ whole genome shotgun (WGS) entry which is preliminary data.</text>
</comment>
<dbReference type="HOGENOM" id="CLU_966344_0_0_1"/>
<dbReference type="AlphaFoldDB" id="D4B3Z6"/>
<evidence type="ECO:0000256" key="1">
    <source>
        <dbReference type="SAM" id="MobiDB-lite"/>
    </source>
</evidence>
<dbReference type="PANTHER" id="PTHR40623">
    <property type="entry name" value="INTEGRAL MEMBRANE PROTEIN"/>
    <property type="match status" value="1"/>
</dbReference>
<name>D4B3Z6_ARTBC</name>
<feature type="region of interest" description="Disordered" evidence="1">
    <location>
        <begin position="125"/>
        <end position="170"/>
    </location>
</feature>
<accession>D4B3Z6</accession>